<dbReference type="CDD" id="cd03230">
    <property type="entry name" value="ABC_DR_subfamily_A"/>
    <property type="match status" value="1"/>
</dbReference>
<dbReference type="AlphaFoldDB" id="A0A7T4M2Z1"/>
<dbReference type="PANTHER" id="PTHR42939">
    <property type="entry name" value="ABC TRANSPORTER ATP-BINDING PROTEIN ALBC-RELATED"/>
    <property type="match status" value="1"/>
</dbReference>
<dbReference type="InterPro" id="IPR003593">
    <property type="entry name" value="AAA+_ATPase"/>
</dbReference>
<dbReference type="RefSeq" id="WP_050235539.1">
    <property type="nucleotide sequence ID" value="NZ_CP066059.1"/>
</dbReference>
<dbReference type="Pfam" id="PF00005">
    <property type="entry name" value="ABC_tran"/>
    <property type="match status" value="1"/>
</dbReference>
<keyword evidence="1" id="KW-0813">Transport</keyword>
<dbReference type="InterPro" id="IPR017871">
    <property type="entry name" value="ABC_transporter-like_CS"/>
</dbReference>
<keyword evidence="2" id="KW-0547">Nucleotide-binding</keyword>
<dbReference type="EMBL" id="CP066059">
    <property type="protein sequence ID" value="QQC36231.1"/>
    <property type="molecule type" value="Genomic_DNA"/>
</dbReference>
<dbReference type="InterPro" id="IPR051782">
    <property type="entry name" value="ABC_Transporter_VariousFunc"/>
</dbReference>
<proteinExistence type="predicted"/>
<dbReference type="InterPro" id="IPR027417">
    <property type="entry name" value="P-loop_NTPase"/>
</dbReference>
<organism evidence="5 6">
    <name type="scientific">Streptococcus oralis</name>
    <dbReference type="NCBI Taxonomy" id="1303"/>
    <lineage>
        <taxon>Bacteria</taxon>
        <taxon>Bacillati</taxon>
        <taxon>Bacillota</taxon>
        <taxon>Bacilli</taxon>
        <taxon>Lactobacillales</taxon>
        <taxon>Streptococcaceae</taxon>
        <taxon>Streptococcus</taxon>
    </lineage>
</organism>
<dbReference type="PROSITE" id="PS00211">
    <property type="entry name" value="ABC_TRANSPORTER_1"/>
    <property type="match status" value="1"/>
</dbReference>
<evidence type="ECO:0000313" key="6">
    <source>
        <dbReference type="Proteomes" id="UP000595948"/>
    </source>
</evidence>
<dbReference type="PROSITE" id="PS50893">
    <property type="entry name" value="ABC_TRANSPORTER_2"/>
    <property type="match status" value="1"/>
</dbReference>
<dbReference type="SMART" id="SM00382">
    <property type="entry name" value="AAA"/>
    <property type="match status" value="1"/>
</dbReference>
<name>A0A7T4M2Z1_STROR</name>
<protein>
    <submittedName>
        <fullName evidence="5">ABC transporter ATP-binding protein</fullName>
    </submittedName>
</protein>
<evidence type="ECO:0000256" key="3">
    <source>
        <dbReference type="ARBA" id="ARBA00022840"/>
    </source>
</evidence>
<sequence>MIEIKNLSKKYKNRIVLNDVTISFPEKGVTVIVGVNGSGKTTLMDCIVGMKSMDSGEIFVDSFSYSSDNYKSKLFYIPSDFYLPEFMTGIEYLHFILSRYVHSNRLLIPDFIDLFGLESAQNQLIESYSFGMKKKIQIIAALLSNAEYILCDEVFSGLDFETELLLTELLKVISKKSSIVLVSHNKLVVEKFSDNIYLMRNGKLSLFSGTAEDLVKKISLMESVYDKIQWIKTSFVSG</sequence>
<dbReference type="Gene3D" id="3.40.50.300">
    <property type="entry name" value="P-loop containing nucleotide triphosphate hydrolases"/>
    <property type="match status" value="1"/>
</dbReference>
<dbReference type="GO" id="GO:0005524">
    <property type="term" value="F:ATP binding"/>
    <property type="evidence" value="ECO:0007669"/>
    <property type="project" value="UniProtKB-KW"/>
</dbReference>
<evidence type="ECO:0000256" key="2">
    <source>
        <dbReference type="ARBA" id="ARBA00022741"/>
    </source>
</evidence>
<keyword evidence="3 5" id="KW-0067">ATP-binding</keyword>
<reference evidence="5 6" key="1">
    <citation type="submission" date="2020-12" db="EMBL/GenBank/DDBJ databases">
        <title>FDA dAtabase for Regulatory Grade micrObial Sequences (FDA-ARGOS): Supporting development and validation of Infectious Disease Dx tests.</title>
        <authorList>
            <person name="Sproer C."/>
            <person name="Gronow S."/>
            <person name="Severitt S."/>
            <person name="Schroder I."/>
            <person name="Tallon L."/>
            <person name="Sadzewicz L."/>
            <person name="Zhao X."/>
            <person name="Boylan J."/>
            <person name="Ott S."/>
            <person name="Bowen H."/>
            <person name="Vavikolanu K."/>
            <person name="Mehta A."/>
            <person name="Aluvathingal J."/>
            <person name="Nadendla S."/>
            <person name="Lowell S."/>
            <person name="Myers T."/>
            <person name="Yan Y."/>
            <person name="Sichtig H."/>
        </authorList>
    </citation>
    <scope>NUCLEOTIDE SEQUENCE [LARGE SCALE GENOMIC DNA]</scope>
    <source>
        <strain evidence="5 6">FDAARGOS_1021</strain>
    </source>
</reference>
<evidence type="ECO:0000313" key="5">
    <source>
        <dbReference type="EMBL" id="QQC36231.1"/>
    </source>
</evidence>
<dbReference type="GO" id="GO:0016887">
    <property type="term" value="F:ATP hydrolysis activity"/>
    <property type="evidence" value="ECO:0007669"/>
    <property type="project" value="InterPro"/>
</dbReference>
<dbReference type="Proteomes" id="UP000595948">
    <property type="component" value="Chromosome"/>
</dbReference>
<gene>
    <name evidence="5" type="ORF">I6H78_04385</name>
</gene>
<feature type="domain" description="ABC transporter" evidence="4">
    <location>
        <begin position="2"/>
        <end position="226"/>
    </location>
</feature>
<dbReference type="PANTHER" id="PTHR42939:SF1">
    <property type="entry name" value="ABC TRANSPORTER ATP-BINDING PROTEIN ALBC-RELATED"/>
    <property type="match status" value="1"/>
</dbReference>
<dbReference type="SUPFAM" id="SSF52540">
    <property type="entry name" value="P-loop containing nucleoside triphosphate hydrolases"/>
    <property type="match status" value="1"/>
</dbReference>
<evidence type="ECO:0000259" key="4">
    <source>
        <dbReference type="PROSITE" id="PS50893"/>
    </source>
</evidence>
<dbReference type="InterPro" id="IPR003439">
    <property type="entry name" value="ABC_transporter-like_ATP-bd"/>
</dbReference>
<evidence type="ECO:0000256" key="1">
    <source>
        <dbReference type="ARBA" id="ARBA00022448"/>
    </source>
</evidence>
<accession>A0A7T4M2Z1</accession>